<reference evidence="3 5" key="2">
    <citation type="submission" date="2017-10" db="EMBL/GenBank/DDBJ databases">
        <title>The new phylogeny of genus Mycobacterium.</title>
        <authorList>
            <person name="Tortoli E."/>
            <person name="Trovato A."/>
            <person name="Cirillo D.M."/>
        </authorList>
    </citation>
    <scope>NUCLEOTIDE SEQUENCE [LARGE SCALE GENOMIC DNA]</scope>
    <source>
        <strain evidence="3 5">IP141170001</strain>
    </source>
</reference>
<protein>
    <submittedName>
        <fullName evidence="3">Hemerythrin</fullName>
    </submittedName>
</protein>
<evidence type="ECO:0000313" key="4">
    <source>
        <dbReference type="Proteomes" id="UP000191039"/>
    </source>
</evidence>
<name>A0A1Q4H9L7_9MYCO</name>
<dbReference type="AlphaFoldDB" id="A0A1Q4H9L7"/>
<gene>
    <name evidence="2" type="ORF">BV510_06635</name>
    <name evidence="3" type="ORF">CRI78_19350</name>
</gene>
<sequence>MSAPDIRSTGDVVDYLKAQHATIRELFTEVLDAAGAETRDQAFTRLRTMLAVHETAEEMVVHPRVRRKIDGGAQIVDERLAEEHDAKVLLRDIEQLPRDSAEFSKAVIHLQAAVLKHAEAEEELEFTALEAELDDDELNKLADAVAVAERIAPTHPHPGVESAAANFAAGPFASVLDRARDALSGVLASRTS</sequence>
<evidence type="ECO:0000313" key="2">
    <source>
        <dbReference type="EMBL" id="OPE55151.1"/>
    </source>
</evidence>
<reference evidence="2 4" key="1">
    <citation type="submission" date="2016-09" db="EMBL/GenBank/DDBJ databases">
        <title>genome sequences of unsequenced Mycobacteria.</title>
        <authorList>
            <person name="Greninger A.L."/>
            <person name="Jerome K.R."/>
            <person name="Mcnair B."/>
            <person name="Wallis C."/>
            <person name="Fang F."/>
        </authorList>
    </citation>
    <scope>NUCLEOTIDE SEQUENCE [LARGE SCALE GENOMIC DNA]</scope>
    <source>
        <strain evidence="2 4">BM1</strain>
    </source>
</reference>
<evidence type="ECO:0000313" key="3">
    <source>
        <dbReference type="EMBL" id="PEG52798.1"/>
    </source>
</evidence>
<dbReference type="Proteomes" id="UP000191039">
    <property type="component" value="Unassembled WGS sequence"/>
</dbReference>
<dbReference type="Pfam" id="PF01814">
    <property type="entry name" value="Hemerythrin"/>
    <property type="match status" value="1"/>
</dbReference>
<dbReference type="Proteomes" id="UP000220340">
    <property type="component" value="Unassembled WGS sequence"/>
</dbReference>
<dbReference type="InterPro" id="IPR012312">
    <property type="entry name" value="Hemerythrin-like"/>
</dbReference>
<dbReference type="CDD" id="cd12108">
    <property type="entry name" value="Hr-like"/>
    <property type="match status" value="1"/>
</dbReference>
<proteinExistence type="predicted"/>
<dbReference type="EMBL" id="PDCR01000026">
    <property type="protein sequence ID" value="PEG52798.1"/>
    <property type="molecule type" value="Genomic_DNA"/>
</dbReference>
<comment type="caution">
    <text evidence="3">The sequence shown here is derived from an EMBL/GenBank/DDBJ whole genome shotgun (WGS) entry which is preliminary data.</text>
</comment>
<dbReference type="PANTHER" id="PTHR35585">
    <property type="entry name" value="HHE DOMAIN PROTEIN (AFU_ORTHOLOGUE AFUA_4G00730)"/>
    <property type="match status" value="1"/>
</dbReference>
<evidence type="ECO:0000259" key="1">
    <source>
        <dbReference type="Pfam" id="PF01814"/>
    </source>
</evidence>
<evidence type="ECO:0000313" key="5">
    <source>
        <dbReference type="Proteomes" id="UP000220340"/>
    </source>
</evidence>
<dbReference type="OrthoDB" id="3212362at2"/>
<keyword evidence="5" id="KW-1185">Reference proteome</keyword>
<dbReference type="EMBL" id="MIJD01000045">
    <property type="protein sequence ID" value="OPE55151.1"/>
    <property type="molecule type" value="Genomic_DNA"/>
</dbReference>
<organism evidence="3 5">
    <name type="scientific">Mycolicibacterium diernhoferi</name>
    <dbReference type="NCBI Taxonomy" id="1801"/>
    <lineage>
        <taxon>Bacteria</taxon>
        <taxon>Bacillati</taxon>
        <taxon>Actinomycetota</taxon>
        <taxon>Actinomycetes</taxon>
        <taxon>Mycobacteriales</taxon>
        <taxon>Mycobacteriaceae</taxon>
        <taxon>Mycolicibacterium</taxon>
    </lineage>
</organism>
<feature type="domain" description="Hemerythrin-like" evidence="1">
    <location>
        <begin position="12"/>
        <end position="128"/>
    </location>
</feature>
<dbReference type="STRING" id="1801.BRW64_19375"/>
<accession>A0A1Q4H9L7</accession>
<dbReference type="Gene3D" id="1.20.120.520">
    <property type="entry name" value="nmb1532 protein domain like"/>
    <property type="match status" value="1"/>
</dbReference>
<dbReference type="RefSeq" id="WP_073858058.1">
    <property type="nucleotide sequence ID" value="NZ_BAAATC010000004.1"/>
</dbReference>
<dbReference type="PANTHER" id="PTHR35585:SF1">
    <property type="entry name" value="HHE DOMAIN PROTEIN (AFU_ORTHOLOGUE AFUA_4G00730)"/>
    <property type="match status" value="1"/>
</dbReference>